<evidence type="ECO:0000313" key="4">
    <source>
        <dbReference type="EMBL" id="KAJ6810693.1"/>
    </source>
</evidence>
<proteinExistence type="inferred from homology"/>
<dbReference type="Pfam" id="PF02458">
    <property type="entry name" value="Transferase"/>
    <property type="match status" value="1"/>
</dbReference>
<dbReference type="GO" id="GO:0016746">
    <property type="term" value="F:acyltransferase activity"/>
    <property type="evidence" value="ECO:0007669"/>
    <property type="project" value="UniProtKB-KW"/>
</dbReference>
<keyword evidence="5" id="KW-1185">Reference proteome</keyword>
<gene>
    <name evidence="4" type="ORF">M6B38_104190</name>
</gene>
<name>A0AAX6F3D4_IRIPA</name>
<dbReference type="PANTHER" id="PTHR31147:SF1">
    <property type="entry name" value="ACYL TRANSFERASE 4"/>
    <property type="match status" value="1"/>
</dbReference>
<organism evidence="4 5">
    <name type="scientific">Iris pallida</name>
    <name type="common">Sweet iris</name>
    <dbReference type="NCBI Taxonomy" id="29817"/>
    <lineage>
        <taxon>Eukaryota</taxon>
        <taxon>Viridiplantae</taxon>
        <taxon>Streptophyta</taxon>
        <taxon>Embryophyta</taxon>
        <taxon>Tracheophyta</taxon>
        <taxon>Spermatophyta</taxon>
        <taxon>Magnoliopsida</taxon>
        <taxon>Liliopsida</taxon>
        <taxon>Asparagales</taxon>
        <taxon>Iridaceae</taxon>
        <taxon>Iridoideae</taxon>
        <taxon>Irideae</taxon>
        <taxon>Iris</taxon>
    </lineage>
</organism>
<dbReference type="Gene3D" id="3.30.559.10">
    <property type="entry name" value="Chloramphenicol acetyltransferase-like domain"/>
    <property type="match status" value="2"/>
</dbReference>
<evidence type="ECO:0000313" key="5">
    <source>
        <dbReference type="Proteomes" id="UP001140949"/>
    </source>
</evidence>
<sequence length="417" mass="46065">MGFTVTKDSQTLVVPSGPTPSGCLPLSFFDRLPMVRMFGEMIHVFGHGVEPARVIREAVAKVLVPYYPVAGRLTEDTDDGLLQVACTGEGVWFVEASADCSLEDVNYLRSKPLMIPKEELLPSPPPGVDDKDLIFMIQVTQFKCGGFTVAHKNTHVVFDGIGTGQFITALSELARGLEQPTVKPVWCREAIPTPNIPPISMSDFPAIPSFVFEHRILDIPLHDIKRARSQFMEETGLRCSVFDIVSAKIWQSRTRAIGLRPEAEVSVNFTANIRQELFKELPAEGGYYGNCIHNISIKATSGRVASEPLVEVTKLVKEGKEGLSSKFAKWLRGDPSEHKFGTIDYGTMCLTDLRRAGFLEADYGWGTPNHVVPLNDSQIGMCILINSPPPMTGIRVMASCVEKEHLDAFCHEMEKLN</sequence>
<accession>A0AAX6F3D4</accession>
<keyword evidence="3" id="KW-0012">Acyltransferase</keyword>
<dbReference type="AlphaFoldDB" id="A0AAX6F3D4"/>
<dbReference type="InterPro" id="IPR023213">
    <property type="entry name" value="CAT-like_dom_sf"/>
</dbReference>
<dbReference type="EMBL" id="JANAVB010032220">
    <property type="protein sequence ID" value="KAJ6810693.1"/>
    <property type="molecule type" value="Genomic_DNA"/>
</dbReference>
<dbReference type="Proteomes" id="UP001140949">
    <property type="component" value="Unassembled WGS sequence"/>
</dbReference>
<evidence type="ECO:0000256" key="3">
    <source>
        <dbReference type="ARBA" id="ARBA00023315"/>
    </source>
</evidence>
<reference evidence="4" key="2">
    <citation type="submission" date="2023-04" db="EMBL/GenBank/DDBJ databases">
        <authorList>
            <person name="Bruccoleri R.E."/>
            <person name="Oakeley E.J."/>
            <person name="Faust A.-M."/>
            <person name="Dessus-Babus S."/>
            <person name="Altorfer M."/>
            <person name="Burckhardt D."/>
            <person name="Oertli M."/>
            <person name="Naumann U."/>
            <person name="Petersen F."/>
            <person name="Wong J."/>
        </authorList>
    </citation>
    <scope>NUCLEOTIDE SEQUENCE</scope>
    <source>
        <strain evidence="4">GSM-AAB239-AS_SAM_17_03QT</strain>
        <tissue evidence="4">Leaf</tissue>
    </source>
</reference>
<evidence type="ECO:0000256" key="1">
    <source>
        <dbReference type="ARBA" id="ARBA00009861"/>
    </source>
</evidence>
<dbReference type="PANTHER" id="PTHR31147">
    <property type="entry name" value="ACYL TRANSFERASE 4"/>
    <property type="match status" value="1"/>
</dbReference>
<keyword evidence="2 4" id="KW-0808">Transferase</keyword>
<comment type="similarity">
    <text evidence="1">Belongs to the plant acyltransferase family.</text>
</comment>
<comment type="caution">
    <text evidence="4">The sequence shown here is derived from an EMBL/GenBank/DDBJ whole genome shotgun (WGS) entry which is preliminary data.</text>
</comment>
<protein>
    <submittedName>
        <fullName evidence="4">Acyl transferase 4-like</fullName>
    </submittedName>
</protein>
<evidence type="ECO:0000256" key="2">
    <source>
        <dbReference type="ARBA" id="ARBA00022679"/>
    </source>
</evidence>
<dbReference type="InterPro" id="IPR050898">
    <property type="entry name" value="Plant_acyltransferase"/>
</dbReference>
<reference evidence="4" key="1">
    <citation type="journal article" date="2023" name="GigaByte">
        <title>Genome assembly of the bearded iris, Iris pallida Lam.</title>
        <authorList>
            <person name="Bruccoleri R.E."/>
            <person name="Oakeley E.J."/>
            <person name="Faust A.M.E."/>
            <person name="Altorfer M."/>
            <person name="Dessus-Babus S."/>
            <person name="Burckhardt D."/>
            <person name="Oertli M."/>
            <person name="Naumann U."/>
            <person name="Petersen F."/>
            <person name="Wong J."/>
        </authorList>
    </citation>
    <scope>NUCLEOTIDE SEQUENCE</scope>
    <source>
        <strain evidence="4">GSM-AAB239-AS_SAM_17_03QT</strain>
    </source>
</reference>